<evidence type="ECO:0000313" key="2">
    <source>
        <dbReference type="Proteomes" id="UP001178888"/>
    </source>
</evidence>
<dbReference type="RefSeq" id="WP_165976215.1">
    <property type="nucleotide sequence ID" value="NZ_JAVGVR010000001.1"/>
</dbReference>
<evidence type="ECO:0000313" key="1">
    <source>
        <dbReference type="EMBL" id="MDQ6600517.1"/>
    </source>
</evidence>
<dbReference type="EMBL" id="JAVGVR010000001">
    <property type="protein sequence ID" value="MDQ6600517.1"/>
    <property type="molecule type" value="Genomic_DNA"/>
</dbReference>
<reference evidence="1" key="1">
    <citation type="submission" date="2023-08" db="EMBL/GenBank/DDBJ databases">
        <title>Nitrogen cycling bacteria in agricultural field soils.</title>
        <authorList>
            <person name="Jang J."/>
        </authorList>
    </citation>
    <scope>NUCLEOTIDE SEQUENCE</scope>
    <source>
        <strain evidence="1">PS3-36</strain>
    </source>
</reference>
<sequence>MEKHKNLFDLFVQEDRFELHSYLTYLFNQLCDHLPDHVEEKLANQ</sequence>
<accession>A0AA90R341</accession>
<proteinExistence type="predicted"/>
<name>A0AA90R341_9BACI</name>
<dbReference type="AlphaFoldDB" id="A0AA90R341"/>
<dbReference type="Proteomes" id="UP001178888">
    <property type="component" value="Unassembled WGS sequence"/>
</dbReference>
<protein>
    <submittedName>
        <fullName evidence="1">Uncharacterized protein</fullName>
    </submittedName>
</protein>
<organism evidence="1 2">
    <name type="scientific">Bacillus salipaludis</name>
    <dbReference type="NCBI Taxonomy" id="2547811"/>
    <lineage>
        <taxon>Bacteria</taxon>
        <taxon>Bacillati</taxon>
        <taxon>Bacillota</taxon>
        <taxon>Bacilli</taxon>
        <taxon>Bacillales</taxon>
        <taxon>Bacillaceae</taxon>
        <taxon>Bacillus</taxon>
    </lineage>
</organism>
<gene>
    <name evidence="1" type="ORF">RCG21_30060</name>
</gene>
<comment type="caution">
    <text evidence="1">The sequence shown here is derived from an EMBL/GenBank/DDBJ whole genome shotgun (WGS) entry which is preliminary data.</text>
</comment>
<keyword evidence="2" id="KW-1185">Reference proteome</keyword>